<feature type="region of interest" description="Disordered" evidence="8">
    <location>
        <begin position="1"/>
        <end position="64"/>
    </location>
</feature>
<keyword evidence="9" id="KW-0812">Transmembrane</keyword>
<organism evidence="11 12">
    <name type="scientific">Steinernema carpocapsae</name>
    <name type="common">Entomopathogenic nematode</name>
    <dbReference type="NCBI Taxonomy" id="34508"/>
    <lineage>
        <taxon>Eukaryota</taxon>
        <taxon>Metazoa</taxon>
        <taxon>Ecdysozoa</taxon>
        <taxon>Nematoda</taxon>
        <taxon>Chromadorea</taxon>
        <taxon>Rhabditida</taxon>
        <taxon>Tylenchina</taxon>
        <taxon>Panagrolaimomorpha</taxon>
        <taxon>Strongyloidoidea</taxon>
        <taxon>Steinernematidae</taxon>
        <taxon>Steinernema</taxon>
    </lineage>
</organism>
<dbReference type="GO" id="GO:0005765">
    <property type="term" value="C:lysosomal membrane"/>
    <property type="evidence" value="ECO:0007669"/>
    <property type="project" value="UniProtKB-SubCell"/>
</dbReference>
<evidence type="ECO:0000256" key="3">
    <source>
        <dbReference type="ARBA" id="ARBA00004630"/>
    </source>
</evidence>
<dbReference type="PROSITE" id="PS51837">
    <property type="entry name" value="LITAF"/>
    <property type="match status" value="1"/>
</dbReference>
<evidence type="ECO:0000313" key="12">
    <source>
        <dbReference type="Proteomes" id="UP000298663"/>
    </source>
</evidence>
<evidence type="ECO:0000256" key="2">
    <source>
        <dbReference type="ARBA" id="ARBA00004481"/>
    </source>
</evidence>
<keyword evidence="9" id="KW-1133">Transmembrane helix</keyword>
<dbReference type="SMART" id="SM00714">
    <property type="entry name" value="LITAF"/>
    <property type="match status" value="1"/>
</dbReference>
<feature type="compositionally biased region" description="Low complexity" evidence="8">
    <location>
        <begin position="45"/>
        <end position="60"/>
    </location>
</feature>
<dbReference type="PANTHER" id="PTHR23292:SF6">
    <property type="entry name" value="FI16602P1-RELATED"/>
    <property type="match status" value="1"/>
</dbReference>
<evidence type="ECO:0000259" key="10">
    <source>
        <dbReference type="PROSITE" id="PS51837"/>
    </source>
</evidence>
<dbReference type="InterPro" id="IPR037519">
    <property type="entry name" value="LITAF_fam"/>
</dbReference>
<evidence type="ECO:0000256" key="7">
    <source>
        <dbReference type="ARBA" id="ARBA00023136"/>
    </source>
</evidence>
<dbReference type="Proteomes" id="UP000298663">
    <property type="component" value="Unassembled WGS sequence"/>
</dbReference>
<evidence type="ECO:0000256" key="6">
    <source>
        <dbReference type="ARBA" id="ARBA00022833"/>
    </source>
</evidence>
<proteinExistence type="inferred from homology"/>
<evidence type="ECO:0000313" key="11">
    <source>
        <dbReference type="EMBL" id="TKR59750.1"/>
    </source>
</evidence>
<dbReference type="OrthoDB" id="4713066at2759"/>
<dbReference type="STRING" id="34508.A0A4U5LUG4"/>
<evidence type="ECO:0000256" key="9">
    <source>
        <dbReference type="SAM" id="Phobius"/>
    </source>
</evidence>
<accession>A0A4U5LUG4</accession>
<dbReference type="InterPro" id="IPR006629">
    <property type="entry name" value="LITAF"/>
</dbReference>
<dbReference type="EMBL" id="AZBU02000012">
    <property type="protein sequence ID" value="TKR59750.1"/>
    <property type="molecule type" value="Genomic_DNA"/>
</dbReference>
<keyword evidence="6" id="KW-0862">Zinc</keyword>
<comment type="caution">
    <text evidence="11">The sequence shown here is derived from an EMBL/GenBank/DDBJ whole genome shotgun (WGS) entry which is preliminary data.</text>
</comment>
<reference evidence="11 12" key="2">
    <citation type="journal article" date="2019" name="G3 (Bethesda)">
        <title>Hybrid Assembly of the Genome of the Entomopathogenic Nematode Steinernema carpocapsae Identifies the X-Chromosome.</title>
        <authorList>
            <person name="Serra L."/>
            <person name="Macchietto M."/>
            <person name="Macias-Munoz A."/>
            <person name="McGill C.J."/>
            <person name="Rodriguez I.M."/>
            <person name="Rodriguez B."/>
            <person name="Murad R."/>
            <person name="Mortazavi A."/>
        </authorList>
    </citation>
    <scope>NUCLEOTIDE SEQUENCE [LARGE SCALE GENOMIC DNA]</scope>
    <source>
        <strain evidence="11 12">ALL</strain>
    </source>
</reference>
<dbReference type="GO" id="GO:0031902">
    <property type="term" value="C:late endosome membrane"/>
    <property type="evidence" value="ECO:0007669"/>
    <property type="project" value="UniProtKB-SubCell"/>
</dbReference>
<comment type="similarity">
    <text evidence="4">Belongs to the CDIP1/LITAF family.</text>
</comment>
<dbReference type="GO" id="GO:0008270">
    <property type="term" value="F:zinc ion binding"/>
    <property type="evidence" value="ECO:0007669"/>
    <property type="project" value="TreeGrafter"/>
</dbReference>
<dbReference type="AlphaFoldDB" id="A0A4U5LUG4"/>
<keyword evidence="12" id="KW-1185">Reference proteome</keyword>
<evidence type="ECO:0000256" key="4">
    <source>
        <dbReference type="ARBA" id="ARBA00005975"/>
    </source>
</evidence>
<evidence type="ECO:0000256" key="8">
    <source>
        <dbReference type="SAM" id="MobiDB-lite"/>
    </source>
</evidence>
<keyword evidence="7 9" id="KW-0472">Membrane</keyword>
<dbReference type="PANTHER" id="PTHR23292">
    <property type="entry name" value="LIPOPOLYSACCHARIDE-INDUCED TUMOR NECROSIS FACTOR-ALPHA FACTOR"/>
    <property type="match status" value="1"/>
</dbReference>
<name>A0A4U5LUG4_STECR</name>
<comment type="subcellular location">
    <subcellularLocation>
        <location evidence="2">Endosome membrane</location>
        <topology evidence="2">Peripheral membrane protein</topology>
    </subcellularLocation>
    <subcellularLocation>
        <location evidence="1">Late endosome membrane</location>
    </subcellularLocation>
    <subcellularLocation>
        <location evidence="3">Lysosome membrane</location>
        <topology evidence="3">Peripheral membrane protein</topology>
        <orientation evidence="3">Cytoplasmic side</orientation>
    </subcellularLocation>
</comment>
<evidence type="ECO:0000256" key="1">
    <source>
        <dbReference type="ARBA" id="ARBA00004414"/>
    </source>
</evidence>
<dbReference type="Pfam" id="PF10601">
    <property type="entry name" value="zf-LITAF-like"/>
    <property type="match status" value="1"/>
</dbReference>
<evidence type="ECO:0000256" key="5">
    <source>
        <dbReference type="ARBA" id="ARBA00022723"/>
    </source>
</evidence>
<reference evidence="11 12" key="1">
    <citation type="journal article" date="2015" name="Genome Biol.">
        <title>Comparative genomics of Steinernema reveals deeply conserved gene regulatory networks.</title>
        <authorList>
            <person name="Dillman A.R."/>
            <person name="Macchietto M."/>
            <person name="Porter C.F."/>
            <person name="Rogers A."/>
            <person name="Williams B."/>
            <person name="Antoshechkin I."/>
            <person name="Lee M.M."/>
            <person name="Goodwin Z."/>
            <person name="Lu X."/>
            <person name="Lewis E.E."/>
            <person name="Goodrich-Blair H."/>
            <person name="Stock S.P."/>
            <person name="Adams B.J."/>
            <person name="Sternberg P.W."/>
            <person name="Mortazavi A."/>
        </authorList>
    </citation>
    <scope>NUCLEOTIDE SEQUENCE [LARGE SCALE GENOMIC DNA]</scope>
    <source>
        <strain evidence="11 12">ALL</strain>
    </source>
</reference>
<gene>
    <name evidence="11" type="ORF">L596_029378</name>
</gene>
<protein>
    <recommendedName>
        <fullName evidence="10">LITAF domain-containing protein</fullName>
    </recommendedName>
</protein>
<keyword evidence="5" id="KW-0479">Metal-binding</keyword>
<sequence length="165" mass="17749">MDNTPPPPYSEQAPPTDVKGPPPQPEANPDAHSHPPYPPNPQFPSASNGSTSNGTSTNTALPKPPTAINIPTLHLQSPLYGPLPTELDCPYCQAHIVTDTQRIAGALPWIILGICFILGFFFIIPWCVCCIPFCIDPCLDVLHSCPSCKRVLGRFSRIRVGNVGA</sequence>
<feature type="domain" description="LITAF" evidence="10">
    <location>
        <begin position="64"/>
        <end position="157"/>
    </location>
</feature>
<feature type="transmembrane region" description="Helical" evidence="9">
    <location>
        <begin position="106"/>
        <end position="126"/>
    </location>
</feature>